<dbReference type="InterPro" id="IPR050425">
    <property type="entry name" value="NAD(P)_dehydrat-like"/>
</dbReference>
<feature type="domain" description="NAD-dependent epimerase/dehydratase" evidence="3">
    <location>
        <begin position="17"/>
        <end position="262"/>
    </location>
</feature>
<organism evidence="4 5">
    <name type="scientific">Zasmidium cellare ATCC 36951</name>
    <dbReference type="NCBI Taxonomy" id="1080233"/>
    <lineage>
        <taxon>Eukaryota</taxon>
        <taxon>Fungi</taxon>
        <taxon>Dikarya</taxon>
        <taxon>Ascomycota</taxon>
        <taxon>Pezizomycotina</taxon>
        <taxon>Dothideomycetes</taxon>
        <taxon>Dothideomycetidae</taxon>
        <taxon>Mycosphaerellales</taxon>
        <taxon>Mycosphaerellaceae</taxon>
        <taxon>Zasmidium</taxon>
    </lineage>
</organism>
<dbReference type="GO" id="GO:0016616">
    <property type="term" value="F:oxidoreductase activity, acting on the CH-OH group of donors, NAD or NADP as acceptor"/>
    <property type="evidence" value="ECO:0007669"/>
    <property type="project" value="TreeGrafter"/>
</dbReference>
<gene>
    <name evidence="4" type="ORF">M409DRAFT_62921</name>
</gene>
<dbReference type="GeneID" id="54568636"/>
<keyword evidence="1" id="KW-0560">Oxidoreductase</keyword>
<dbReference type="InterPro" id="IPR036291">
    <property type="entry name" value="NAD(P)-bd_dom_sf"/>
</dbReference>
<evidence type="ECO:0000256" key="1">
    <source>
        <dbReference type="ARBA" id="ARBA00023002"/>
    </source>
</evidence>
<keyword evidence="5" id="KW-1185">Reference proteome</keyword>
<dbReference type="PANTHER" id="PTHR10366:SF562">
    <property type="entry name" value="ALDEHYDE REDUCTASE II (AFU_ORTHOLOGUE AFUA_1G11360)"/>
    <property type="match status" value="1"/>
</dbReference>
<accession>A0A6A6CZF5</accession>
<dbReference type="EMBL" id="ML993581">
    <property type="protein sequence ID" value="KAF2172123.1"/>
    <property type="molecule type" value="Genomic_DNA"/>
</dbReference>
<evidence type="ECO:0000259" key="3">
    <source>
        <dbReference type="Pfam" id="PF01370"/>
    </source>
</evidence>
<dbReference type="RefSeq" id="XP_033673012.1">
    <property type="nucleotide sequence ID" value="XM_033815364.1"/>
</dbReference>
<comment type="similarity">
    <text evidence="2">Belongs to the NAD(P)-dependent epimerase/dehydratase family. Dihydroflavonol-4-reductase subfamily.</text>
</comment>
<dbReference type="Pfam" id="PF01370">
    <property type="entry name" value="Epimerase"/>
    <property type="match status" value="1"/>
</dbReference>
<name>A0A6A6CZF5_ZASCE</name>
<dbReference type="PANTHER" id="PTHR10366">
    <property type="entry name" value="NAD DEPENDENT EPIMERASE/DEHYDRATASE"/>
    <property type="match status" value="1"/>
</dbReference>
<dbReference type="InterPro" id="IPR001509">
    <property type="entry name" value="Epimerase_deHydtase"/>
</dbReference>
<evidence type="ECO:0000313" key="5">
    <source>
        <dbReference type="Proteomes" id="UP000799537"/>
    </source>
</evidence>
<sequence>MVGQSNSYNTLPKGSTILVTGANGLIGSHCANQALQHGYKVRGTTRSLEKNKWLVETFEKKYGKDAFELVEVKDMQHAGAFDKAVEGCSAVIHVATVITFDPDPENVIPPTLAGTREILKSAAKTPSVKRVVYTSSSGALQTTTDKPITVTQDTWNDEAVRLVQDPTLFATLPDPVKSVTTYCASKTLAEKACFEFVEQEKPHFVLNTVAPNMNIGPTIHPTQPASSSAMNYIDVRDDGRLHLAAAIFDDVQGERIWGMAGDYNFNDIIDEFAKKDPKWRDHERFEDKRDLTVYDRSRSIELLRRLGQDGFVSLADSIRDNIAGEYPHPCAGEIC</sequence>
<dbReference type="OrthoDB" id="2735536at2759"/>
<dbReference type="SUPFAM" id="SSF51735">
    <property type="entry name" value="NAD(P)-binding Rossmann-fold domains"/>
    <property type="match status" value="1"/>
</dbReference>
<dbReference type="Proteomes" id="UP000799537">
    <property type="component" value="Unassembled WGS sequence"/>
</dbReference>
<evidence type="ECO:0000256" key="2">
    <source>
        <dbReference type="ARBA" id="ARBA00023445"/>
    </source>
</evidence>
<proteinExistence type="inferred from homology"/>
<dbReference type="Gene3D" id="3.40.50.720">
    <property type="entry name" value="NAD(P)-binding Rossmann-like Domain"/>
    <property type="match status" value="1"/>
</dbReference>
<reference evidence="4" key="1">
    <citation type="journal article" date="2020" name="Stud. Mycol.">
        <title>101 Dothideomycetes genomes: a test case for predicting lifestyles and emergence of pathogens.</title>
        <authorList>
            <person name="Haridas S."/>
            <person name="Albert R."/>
            <person name="Binder M."/>
            <person name="Bloem J."/>
            <person name="Labutti K."/>
            <person name="Salamov A."/>
            <person name="Andreopoulos B."/>
            <person name="Baker S."/>
            <person name="Barry K."/>
            <person name="Bills G."/>
            <person name="Bluhm B."/>
            <person name="Cannon C."/>
            <person name="Castanera R."/>
            <person name="Culley D."/>
            <person name="Daum C."/>
            <person name="Ezra D."/>
            <person name="Gonzalez J."/>
            <person name="Henrissat B."/>
            <person name="Kuo A."/>
            <person name="Liang C."/>
            <person name="Lipzen A."/>
            <person name="Lutzoni F."/>
            <person name="Magnuson J."/>
            <person name="Mondo S."/>
            <person name="Nolan M."/>
            <person name="Ohm R."/>
            <person name="Pangilinan J."/>
            <person name="Park H.-J."/>
            <person name="Ramirez L."/>
            <person name="Alfaro M."/>
            <person name="Sun H."/>
            <person name="Tritt A."/>
            <person name="Yoshinaga Y."/>
            <person name="Zwiers L.-H."/>
            <person name="Turgeon B."/>
            <person name="Goodwin S."/>
            <person name="Spatafora J."/>
            <person name="Crous P."/>
            <person name="Grigoriev I."/>
        </authorList>
    </citation>
    <scope>NUCLEOTIDE SEQUENCE</scope>
    <source>
        <strain evidence="4">ATCC 36951</strain>
    </source>
</reference>
<evidence type="ECO:0000313" key="4">
    <source>
        <dbReference type="EMBL" id="KAF2172123.1"/>
    </source>
</evidence>
<dbReference type="AlphaFoldDB" id="A0A6A6CZF5"/>
<protein>
    <recommendedName>
        <fullName evidence="3">NAD-dependent epimerase/dehydratase domain-containing protein</fullName>
    </recommendedName>
</protein>